<dbReference type="EMBL" id="JI167634">
    <property type="protein sequence ID" value="ADY42651.1"/>
    <property type="molecule type" value="mRNA"/>
</dbReference>
<dbReference type="PANTHER" id="PTHR23302">
    <property type="entry name" value="TRANSMEMBRANE CHANNEL-RELATED"/>
    <property type="match status" value="1"/>
</dbReference>
<dbReference type="Pfam" id="PF07810">
    <property type="entry name" value="TMC"/>
    <property type="match status" value="1"/>
</dbReference>
<feature type="compositionally biased region" description="Polar residues" evidence="6">
    <location>
        <begin position="589"/>
        <end position="606"/>
    </location>
</feature>
<protein>
    <submittedName>
        <fullName evidence="9">TMC family membrane protein</fullName>
    </submittedName>
</protein>
<organism evidence="9">
    <name type="scientific">Ascaris suum</name>
    <name type="common">Pig roundworm</name>
    <name type="synonym">Ascaris lumbricoides</name>
    <dbReference type="NCBI Taxonomy" id="6253"/>
    <lineage>
        <taxon>Eukaryota</taxon>
        <taxon>Metazoa</taxon>
        <taxon>Ecdysozoa</taxon>
        <taxon>Nematoda</taxon>
        <taxon>Chromadorea</taxon>
        <taxon>Rhabditida</taxon>
        <taxon>Spirurina</taxon>
        <taxon>Ascaridomorpha</taxon>
        <taxon>Ascaridoidea</taxon>
        <taxon>Ascarididae</taxon>
        <taxon>Ascaris</taxon>
    </lineage>
</organism>
<feature type="region of interest" description="Disordered" evidence="6">
    <location>
        <begin position="580"/>
        <end position="612"/>
    </location>
</feature>
<feature type="compositionally biased region" description="Low complexity" evidence="6">
    <location>
        <begin position="635"/>
        <end position="648"/>
    </location>
</feature>
<evidence type="ECO:0000256" key="3">
    <source>
        <dbReference type="ARBA" id="ARBA00022692"/>
    </source>
</evidence>
<reference evidence="9" key="1">
    <citation type="journal article" date="2011" name="Genome Res.">
        <title>Deep small RNA sequencing from the nematode Ascaris reveals conservation, functional diversification, and novel developmental profiles.</title>
        <authorList>
            <person name="Wang J."/>
            <person name="Czech B."/>
            <person name="Crunk A."/>
            <person name="Wallace A."/>
            <person name="Mitreva M."/>
            <person name="Hannon G.J."/>
            <person name="Davis R.E."/>
        </authorList>
    </citation>
    <scope>NUCLEOTIDE SEQUENCE</scope>
</reference>
<name>F1KXP7_ASCSU</name>
<feature type="transmembrane region" description="Helical" evidence="7">
    <location>
        <begin position="116"/>
        <end position="133"/>
    </location>
</feature>
<feature type="transmembrane region" description="Helical" evidence="7">
    <location>
        <begin position="60"/>
        <end position="81"/>
    </location>
</feature>
<evidence type="ECO:0000259" key="8">
    <source>
        <dbReference type="Pfam" id="PF07810"/>
    </source>
</evidence>
<feature type="region of interest" description="Disordered" evidence="6">
    <location>
        <begin position="633"/>
        <end position="713"/>
    </location>
</feature>
<keyword evidence="3 7" id="KW-0812">Transmembrane</keyword>
<feature type="transmembrane region" description="Helical" evidence="7">
    <location>
        <begin position="228"/>
        <end position="253"/>
    </location>
</feature>
<evidence type="ECO:0000313" key="9">
    <source>
        <dbReference type="EMBL" id="ADY42651.1"/>
    </source>
</evidence>
<evidence type="ECO:0000256" key="5">
    <source>
        <dbReference type="ARBA" id="ARBA00023136"/>
    </source>
</evidence>
<comment type="subcellular location">
    <subcellularLocation>
        <location evidence="1">Membrane</location>
        <topology evidence="1">Multi-pass membrane protein</topology>
    </subcellularLocation>
</comment>
<feature type="transmembrane region" description="Helical" evidence="7">
    <location>
        <begin position="171"/>
        <end position="192"/>
    </location>
</feature>
<feature type="domain" description="TMC" evidence="8">
    <location>
        <begin position="51"/>
        <end position="166"/>
    </location>
</feature>
<dbReference type="InterPro" id="IPR038900">
    <property type="entry name" value="TMC"/>
</dbReference>
<dbReference type="PANTHER" id="PTHR23302:SF40">
    <property type="entry name" value="TRANSMEMBRANE CHANNEL-LIKE PROTEIN"/>
    <property type="match status" value="1"/>
</dbReference>
<feature type="compositionally biased region" description="Low complexity" evidence="6">
    <location>
        <begin position="693"/>
        <end position="703"/>
    </location>
</feature>
<dbReference type="GO" id="GO:0008381">
    <property type="term" value="F:mechanosensitive monoatomic ion channel activity"/>
    <property type="evidence" value="ECO:0007669"/>
    <property type="project" value="TreeGrafter"/>
</dbReference>
<proteinExistence type="evidence at transcript level"/>
<dbReference type="GO" id="GO:0005886">
    <property type="term" value="C:plasma membrane"/>
    <property type="evidence" value="ECO:0007669"/>
    <property type="project" value="InterPro"/>
</dbReference>
<dbReference type="AlphaFoldDB" id="F1KXP7"/>
<keyword evidence="5 7" id="KW-0472">Membrane</keyword>
<evidence type="ECO:0000256" key="1">
    <source>
        <dbReference type="ARBA" id="ARBA00004141"/>
    </source>
</evidence>
<feature type="region of interest" description="Disordered" evidence="6">
    <location>
        <begin position="727"/>
        <end position="778"/>
    </location>
</feature>
<evidence type="ECO:0000256" key="6">
    <source>
        <dbReference type="SAM" id="MobiDB-lite"/>
    </source>
</evidence>
<keyword evidence="4 7" id="KW-1133">Transmembrane helix</keyword>
<evidence type="ECO:0000256" key="4">
    <source>
        <dbReference type="ARBA" id="ARBA00022989"/>
    </source>
</evidence>
<feature type="compositionally biased region" description="Low complexity" evidence="6">
    <location>
        <begin position="727"/>
        <end position="738"/>
    </location>
</feature>
<sequence>MIVLSPDEEPVEIPKNITLVNLDSHDNDTYYEIGDSARITTEEAEMENHFCWETMIGQEIVKLVTMDLIITIASIFVIDFFRGLWIKYCSAWWCWDIETTFPEYGEFKVAENVLHIIYNQGLIWLGLFFAPLLPAINNIKLIILMYIRGWACMTCNVPAREIFRASRSSNFYLLILLLWLLLCTLPVGYVIASKRPSSTCGPFAGHERFYNVVTQMLEGRVDAKVINWLRYIASPGVVIPVLLLLMLIIYFLVSLVRGLREANNDLQQQLIHERTEEKKKIFELAGGGNKKKPPAPDRTEKKKKVVTYLPLVEQKRREPWRAYNGLEYDSSVCVTDETVTVTTPTSNAPSPPLLARVKQEVNLSEMLEEHALPVVHRHSIGSIDEEEHETSVGPSGGLEGETKRMTLAQSVPVAKSNVTDRADDWFNDEDVPGEQPYEVESGTVELATPEEIRRLIHPLTTSLNASSVSLAAFPKDADSSPVTVVFPTPTLAIAGSRRSSKRFSYISIYESPHDESQLTRSIRSVAMLLRDESTGMLRLHDSAINGTSKQRRFSAYQQPSVHHSLDPIIAADREKEIEEECANVEDNESQQPSKPTEVPSQPSVSSGKKFEPKVTATEFLPWPSIDEMRERRSKLQPLLPQTSSTSSRPSRRTSPPKRIRTIEGSPTKDETPVAPTQQRKFRISVSPTRRLQTDLSGSDTDTSTGKRRFLIKQELLPGSMASVATTDTTRTAATNNNNGIPSSPRAPRVQFGDDDSPRIETGTDTDVEPKGSCSPREK</sequence>
<accession>F1KXP7</accession>
<dbReference type="InterPro" id="IPR012496">
    <property type="entry name" value="TMC_dom"/>
</dbReference>
<evidence type="ECO:0000256" key="7">
    <source>
        <dbReference type="SAM" id="Phobius"/>
    </source>
</evidence>
<evidence type="ECO:0000256" key="2">
    <source>
        <dbReference type="ARBA" id="ARBA00006510"/>
    </source>
</evidence>
<comment type="similarity">
    <text evidence="2">Belongs to the TMC family.</text>
</comment>
<feature type="compositionally biased region" description="Basic residues" evidence="6">
    <location>
        <begin position="649"/>
        <end position="659"/>
    </location>
</feature>